<dbReference type="InterPro" id="IPR013766">
    <property type="entry name" value="Thioredoxin_domain"/>
</dbReference>
<dbReference type="GO" id="GO:0006457">
    <property type="term" value="P:protein folding"/>
    <property type="evidence" value="ECO:0007669"/>
    <property type="project" value="TreeGrafter"/>
</dbReference>
<dbReference type="GO" id="GO:0003756">
    <property type="term" value="F:protein disulfide isomerase activity"/>
    <property type="evidence" value="ECO:0007669"/>
    <property type="project" value="TreeGrafter"/>
</dbReference>
<dbReference type="InterPro" id="IPR036249">
    <property type="entry name" value="Thioredoxin-like_sf"/>
</dbReference>
<dbReference type="Gene3D" id="3.40.30.10">
    <property type="entry name" value="Glutaredoxin"/>
    <property type="match status" value="1"/>
</dbReference>
<dbReference type="PROSITE" id="PS51352">
    <property type="entry name" value="THIOREDOXIN_2"/>
    <property type="match status" value="1"/>
</dbReference>
<dbReference type="SUPFAM" id="SSF52833">
    <property type="entry name" value="Thioredoxin-like"/>
    <property type="match status" value="1"/>
</dbReference>
<name>A0A6C0FGF7_9ZZZZ</name>
<proteinExistence type="inferred from homology"/>
<keyword evidence="3" id="KW-0472">Membrane</keyword>
<reference evidence="5" key="1">
    <citation type="journal article" date="2020" name="Nature">
        <title>Giant virus diversity and host interactions through global metagenomics.</title>
        <authorList>
            <person name="Schulz F."/>
            <person name="Roux S."/>
            <person name="Paez-Espino D."/>
            <person name="Jungbluth S."/>
            <person name="Walsh D.A."/>
            <person name="Denef V.J."/>
            <person name="McMahon K.D."/>
            <person name="Konstantinidis K.T."/>
            <person name="Eloe-Fadrosh E.A."/>
            <person name="Kyrpides N.C."/>
            <person name="Woyke T."/>
        </authorList>
    </citation>
    <scope>NUCLEOTIDE SEQUENCE</scope>
    <source>
        <strain evidence="5">GVMAG-S-ERX556106-38</strain>
    </source>
</reference>
<organism evidence="5">
    <name type="scientific">viral metagenome</name>
    <dbReference type="NCBI Taxonomy" id="1070528"/>
    <lineage>
        <taxon>unclassified sequences</taxon>
        <taxon>metagenomes</taxon>
        <taxon>organismal metagenomes</taxon>
    </lineage>
</organism>
<evidence type="ECO:0000256" key="2">
    <source>
        <dbReference type="ARBA" id="ARBA00022729"/>
    </source>
</evidence>
<comment type="similarity">
    <text evidence="1">Belongs to the protein disulfide isomerase family.</text>
</comment>
<dbReference type="Pfam" id="PF00085">
    <property type="entry name" value="Thioredoxin"/>
    <property type="match status" value="1"/>
</dbReference>
<dbReference type="AlphaFoldDB" id="A0A6C0FGF7"/>
<evidence type="ECO:0000256" key="3">
    <source>
        <dbReference type="SAM" id="Phobius"/>
    </source>
</evidence>
<evidence type="ECO:0000313" key="5">
    <source>
        <dbReference type="EMBL" id="QHT38800.1"/>
    </source>
</evidence>
<feature type="domain" description="Thioredoxin" evidence="4">
    <location>
        <begin position="25"/>
        <end position="153"/>
    </location>
</feature>
<protein>
    <recommendedName>
        <fullName evidence="4">Thioredoxin domain-containing protein</fullName>
    </recommendedName>
</protein>
<dbReference type="PANTHER" id="PTHR45672">
    <property type="entry name" value="PROTEIN DISULFIDE-ISOMERASE C17H9.14C-RELATED"/>
    <property type="match status" value="1"/>
</dbReference>
<sequence length="153" mass="17285">MLTSVLAKIRANPMFFALMLITIAILIGASIYVFQSMRPDLMTKLEPGTTGSNTSSSEAEIIFFYANWCPHCKAAMPHWKEVKKQYDGKTINGYTLVFTEVDCSEETPKVKKLNDEYDVEGYPTIKLVKNGEVIEYDAKPTKETLEKFINSVL</sequence>
<dbReference type="EMBL" id="MN738834">
    <property type="protein sequence ID" value="QHT38800.1"/>
    <property type="molecule type" value="Genomic_DNA"/>
</dbReference>
<dbReference type="GO" id="GO:0005783">
    <property type="term" value="C:endoplasmic reticulum"/>
    <property type="evidence" value="ECO:0007669"/>
    <property type="project" value="TreeGrafter"/>
</dbReference>
<evidence type="ECO:0000256" key="1">
    <source>
        <dbReference type="ARBA" id="ARBA00006347"/>
    </source>
</evidence>
<keyword evidence="3" id="KW-1133">Transmembrane helix</keyword>
<feature type="transmembrane region" description="Helical" evidence="3">
    <location>
        <begin position="14"/>
        <end position="34"/>
    </location>
</feature>
<dbReference type="CDD" id="cd02961">
    <property type="entry name" value="PDI_a_family"/>
    <property type="match status" value="1"/>
</dbReference>
<evidence type="ECO:0000259" key="4">
    <source>
        <dbReference type="PROSITE" id="PS51352"/>
    </source>
</evidence>
<keyword evidence="3" id="KW-0812">Transmembrane</keyword>
<dbReference type="InterPro" id="IPR051063">
    <property type="entry name" value="PDI"/>
</dbReference>
<accession>A0A6C0FGF7</accession>
<dbReference type="PANTHER" id="PTHR45672:SF3">
    <property type="entry name" value="THIOREDOXIN DOMAIN-CONTAINING PROTEIN 5"/>
    <property type="match status" value="1"/>
</dbReference>
<keyword evidence="2" id="KW-0732">Signal</keyword>